<keyword evidence="2" id="KW-0812">Transmembrane</keyword>
<dbReference type="PANTHER" id="PTHR12949:SF0">
    <property type="entry name" value="DNA-DIRECTED RNA POLYMERASE III SUBUNIT RPC3"/>
    <property type="match status" value="1"/>
</dbReference>
<dbReference type="GO" id="GO:0005666">
    <property type="term" value="C:RNA polymerase III complex"/>
    <property type="evidence" value="ECO:0007669"/>
    <property type="project" value="UniProtKB-UniRule"/>
</dbReference>
<accession>A0AAD9UQU5</accession>
<keyword evidence="2" id="KW-0472">Membrane</keyword>
<keyword evidence="1 4" id="KW-0240">DNA-directed RNA polymerase</keyword>
<sequence>MYATEYQLGLRLLGYYFGPLVSMVASILLVQGPLSFTRLIAYTHLDFKIVRNALVVLIQHSIVQYRMNPSLKNSDSGVSVSYYINVADVLNLPLIPFGLTIAKQHLCRKSFNVLLQIAKVGITSPSHLKFACSHARIPPESVDEAIFNLVSLGYLALCETYQDQQKNRQAFQGTAGTNGVLDNLQRDKFTLATGAAFDGEETQLYRINTNKILELLINEESKSLICKRLGQSALIKVIVQVLLNNAKAPTSLEQIESQAMEALQQDSSAQVTSDQVARLVNGFCRHPDGFLAMPSSKCGKI</sequence>
<dbReference type="AlphaFoldDB" id="A0AAD9UQU5"/>
<protein>
    <recommendedName>
        <fullName evidence="1">DNA-directed RNA polymerase III subunit RPC3</fullName>
        <shortName evidence="1">RNA polymerase III subunit C3</shortName>
    </recommendedName>
</protein>
<dbReference type="Gene3D" id="1.10.10.10">
    <property type="entry name" value="Winged helix-like DNA-binding domain superfamily/Winged helix DNA-binding domain"/>
    <property type="match status" value="1"/>
</dbReference>
<reference evidence="4" key="1">
    <citation type="journal article" date="2023" name="Nat. Microbiol.">
        <title>Babesia duncani multi-omics identifies virulence factors and drug targets.</title>
        <authorList>
            <person name="Singh P."/>
            <person name="Lonardi S."/>
            <person name="Liang Q."/>
            <person name="Vydyam P."/>
            <person name="Khabirova E."/>
            <person name="Fang T."/>
            <person name="Gihaz S."/>
            <person name="Thekkiniath J."/>
            <person name="Munshi M."/>
            <person name="Abel S."/>
            <person name="Ciampossin L."/>
            <person name="Batugedara G."/>
            <person name="Gupta M."/>
            <person name="Lu X.M."/>
            <person name="Lenz T."/>
            <person name="Chakravarty S."/>
            <person name="Cornillot E."/>
            <person name="Hu Y."/>
            <person name="Ma W."/>
            <person name="Gonzalez L.M."/>
            <person name="Sanchez S."/>
            <person name="Estrada K."/>
            <person name="Sanchez-Flores A."/>
            <person name="Montero E."/>
            <person name="Harb O.S."/>
            <person name="Le Roch K.G."/>
            <person name="Mamoun C.B."/>
        </authorList>
    </citation>
    <scope>NUCLEOTIDE SEQUENCE</scope>
    <source>
        <strain evidence="4">WA1</strain>
    </source>
</reference>
<evidence type="ECO:0000259" key="3">
    <source>
        <dbReference type="Pfam" id="PF08221"/>
    </source>
</evidence>
<organism evidence="4 5">
    <name type="scientific">Babesia duncani</name>
    <dbReference type="NCBI Taxonomy" id="323732"/>
    <lineage>
        <taxon>Eukaryota</taxon>
        <taxon>Sar</taxon>
        <taxon>Alveolata</taxon>
        <taxon>Apicomplexa</taxon>
        <taxon>Aconoidasida</taxon>
        <taxon>Piroplasmida</taxon>
        <taxon>Babesiidae</taxon>
        <taxon>Babesia</taxon>
    </lineage>
</organism>
<comment type="subunit">
    <text evidence="1">Component of the RNA polymerase III (Pol III) complex consisting of 17 subunits.</text>
</comment>
<comment type="caution">
    <text evidence="4">The sequence shown here is derived from an EMBL/GenBank/DDBJ whole genome shotgun (WGS) entry which is preliminary data.</text>
</comment>
<dbReference type="InterPro" id="IPR036388">
    <property type="entry name" value="WH-like_DNA-bd_sf"/>
</dbReference>
<dbReference type="GeneID" id="94335559"/>
<feature type="domain" description="RNA polymerase III subunit RPC82-related helix-turn-helix" evidence="3">
    <location>
        <begin position="11"/>
        <end position="65"/>
    </location>
</feature>
<gene>
    <name evidence="4" type="ORF">BdWA1_001261</name>
</gene>
<dbReference type="GO" id="GO:0003697">
    <property type="term" value="F:single-stranded DNA binding"/>
    <property type="evidence" value="ECO:0007669"/>
    <property type="project" value="UniProtKB-UniRule"/>
</dbReference>
<keyword evidence="2" id="KW-1133">Transmembrane helix</keyword>
<feature type="transmembrane region" description="Helical" evidence="2">
    <location>
        <begin position="12"/>
        <end position="30"/>
    </location>
</feature>
<evidence type="ECO:0000313" key="4">
    <source>
        <dbReference type="EMBL" id="KAK2198252.1"/>
    </source>
</evidence>
<dbReference type="PANTHER" id="PTHR12949">
    <property type="entry name" value="RNA POLYMERASE III DNA DIRECTED -RELATED"/>
    <property type="match status" value="1"/>
</dbReference>
<keyword evidence="1" id="KW-0804">Transcription</keyword>
<comment type="similarity">
    <text evidence="1">Belongs to the eukaryotic RPC3/POLR3C RNA polymerase subunit family.</text>
</comment>
<dbReference type="Pfam" id="PF08221">
    <property type="entry name" value="HTH_9"/>
    <property type="match status" value="1"/>
</dbReference>
<comment type="function">
    <text evidence="1">DNA-dependent RNA polymerase catalyzes the transcription of DNA into RNA using the four ribonucleoside triphosphates as substrates. Specific core component of RNA polymerase III which synthesizes small RNAs, such as 5S rRNA and tRNAs.</text>
</comment>
<name>A0AAD9UQU5_9APIC</name>
<keyword evidence="5" id="KW-1185">Reference proteome</keyword>
<dbReference type="InterPro" id="IPR039748">
    <property type="entry name" value="RPC3"/>
</dbReference>
<dbReference type="RefSeq" id="XP_067805094.1">
    <property type="nucleotide sequence ID" value="XM_067946303.1"/>
</dbReference>
<dbReference type="Proteomes" id="UP001214638">
    <property type="component" value="Unassembled WGS sequence"/>
</dbReference>
<comment type="subcellular location">
    <subcellularLocation>
        <location evidence="1">Nucleus</location>
    </subcellularLocation>
</comment>
<dbReference type="InterPro" id="IPR013197">
    <property type="entry name" value="RNA_pol_III_RPC82-rel_HTH"/>
</dbReference>
<dbReference type="KEGG" id="bdw:94335559"/>
<dbReference type="EMBL" id="JALLKP010000001">
    <property type="protein sequence ID" value="KAK2198252.1"/>
    <property type="molecule type" value="Genomic_DNA"/>
</dbReference>
<evidence type="ECO:0000256" key="2">
    <source>
        <dbReference type="SAM" id="Phobius"/>
    </source>
</evidence>
<evidence type="ECO:0000256" key="1">
    <source>
        <dbReference type="RuleBase" id="RU367076"/>
    </source>
</evidence>
<evidence type="ECO:0000313" key="5">
    <source>
        <dbReference type="Proteomes" id="UP001214638"/>
    </source>
</evidence>
<keyword evidence="1" id="KW-0539">Nucleus</keyword>
<proteinExistence type="inferred from homology"/>